<dbReference type="WBParaSite" id="ASIM_0000411801-mRNA-1">
    <property type="protein sequence ID" value="ASIM_0000411801-mRNA-1"/>
    <property type="gene ID" value="ASIM_0000411801"/>
</dbReference>
<dbReference type="EMBL" id="UYRR01006355">
    <property type="protein sequence ID" value="VDK22539.1"/>
    <property type="molecule type" value="Genomic_DNA"/>
</dbReference>
<name>A0A0M3J957_ANISI</name>
<dbReference type="AlphaFoldDB" id="A0A0M3J957"/>
<sequence length="105" mass="11551">MEGDENVKHRLAAELRSVSEQLTRSTVSEASVRHIGGIRDGTPGRGVVELAREAVSVRSPAPPPRASPQTKRSIYGDAELVEITHSSAKQQQQQHHQQQKPNVIR</sequence>
<evidence type="ECO:0000313" key="2">
    <source>
        <dbReference type="EMBL" id="VDK22539.1"/>
    </source>
</evidence>
<reference evidence="2 4" key="2">
    <citation type="submission" date="2018-11" db="EMBL/GenBank/DDBJ databases">
        <authorList>
            <consortium name="Pathogen Informatics"/>
        </authorList>
    </citation>
    <scope>NUCLEOTIDE SEQUENCE [LARGE SCALE GENOMIC DNA]</scope>
</reference>
<dbReference type="WBParaSite" id="ASIM_0000405601-mRNA-1">
    <property type="protein sequence ID" value="ASIM_0000405601-mRNA-1"/>
    <property type="gene ID" value="ASIM_0000405601"/>
</dbReference>
<organism evidence="6">
    <name type="scientific">Anisakis simplex</name>
    <name type="common">Herring worm</name>
    <dbReference type="NCBI Taxonomy" id="6269"/>
    <lineage>
        <taxon>Eukaryota</taxon>
        <taxon>Metazoa</taxon>
        <taxon>Ecdysozoa</taxon>
        <taxon>Nematoda</taxon>
        <taxon>Chromadorea</taxon>
        <taxon>Rhabditida</taxon>
        <taxon>Spirurina</taxon>
        <taxon>Ascaridomorpha</taxon>
        <taxon>Ascaridoidea</taxon>
        <taxon>Anisakidae</taxon>
        <taxon>Anisakis</taxon>
        <taxon>Anisakis simplex complex</taxon>
    </lineage>
</organism>
<evidence type="ECO:0000256" key="1">
    <source>
        <dbReference type="SAM" id="MobiDB-lite"/>
    </source>
</evidence>
<protein>
    <submittedName>
        <fullName evidence="2 5">Uncharacterized protein</fullName>
    </submittedName>
</protein>
<keyword evidence="4" id="KW-1185">Reference proteome</keyword>
<reference evidence="5 6" key="1">
    <citation type="submission" date="2017-02" db="UniProtKB">
        <authorList>
            <consortium name="WormBaseParasite"/>
        </authorList>
    </citation>
    <scope>IDENTIFICATION</scope>
</reference>
<evidence type="ECO:0000313" key="6">
    <source>
        <dbReference type="WBParaSite" id="ASIM_0000411801-mRNA-1"/>
    </source>
</evidence>
<proteinExistence type="predicted"/>
<accession>A0A0M3J957</accession>
<evidence type="ECO:0000313" key="4">
    <source>
        <dbReference type="Proteomes" id="UP000267096"/>
    </source>
</evidence>
<dbReference type="Proteomes" id="UP000267096">
    <property type="component" value="Unassembled WGS sequence"/>
</dbReference>
<feature type="region of interest" description="Disordered" evidence="1">
    <location>
        <begin position="54"/>
        <end position="105"/>
    </location>
</feature>
<evidence type="ECO:0000313" key="5">
    <source>
        <dbReference type="WBParaSite" id="ASIM_0000405601-mRNA-1"/>
    </source>
</evidence>
<evidence type="ECO:0000313" key="3">
    <source>
        <dbReference type="EMBL" id="VDK22666.1"/>
    </source>
</evidence>
<dbReference type="EMBL" id="UYRR01006489">
    <property type="protein sequence ID" value="VDK22666.1"/>
    <property type="molecule type" value="Genomic_DNA"/>
</dbReference>
<gene>
    <name evidence="2" type="ORF">ASIM_LOCUS3879</name>
    <name evidence="3" type="ORF">ASIM_LOCUS3935</name>
</gene>